<evidence type="ECO:0000259" key="1">
    <source>
        <dbReference type="Pfam" id="PF14452"/>
    </source>
</evidence>
<gene>
    <name evidence="2" type="ORF">RFM27_28840</name>
</gene>
<dbReference type="EMBL" id="JAVIIZ010000027">
    <property type="protein sequence ID" value="MDX8476091.1"/>
    <property type="molecule type" value="Genomic_DNA"/>
</dbReference>
<organism evidence="2 3">
    <name type="scientific">Mesorhizobium dulcispinae</name>
    <dbReference type="NCBI Taxonomy" id="3072316"/>
    <lineage>
        <taxon>Bacteria</taxon>
        <taxon>Pseudomonadati</taxon>
        <taxon>Pseudomonadota</taxon>
        <taxon>Alphaproteobacteria</taxon>
        <taxon>Hyphomicrobiales</taxon>
        <taxon>Phyllobacteriaceae</taxon>
        <taxon>Mesorhizobium</taxon>
    </lineage>
</organism>
<reference evidence="2 3" key="1">
    <citation type="submission" date="2023-08" db="EMBL/GenBank/DDBJ databases">
        <title>Implementing the SeqCode for naming new Mesorhizobium species isolated from Vachellia karroo root nodules.</title>
        <authorList>
            <person name="Van Lill M."/>
        </authorList>
    </citation>
    <scope>NUCLEOTIDE SEQUENCE [LARGE SCALE GENOMIC DNA]</scope>
    <source>
        <strain evidence="2 3">VK23A</strain>
    </source>
</reference>
<dbReference type="RefSeq" id="WP_320318764.1">
    <property type="nucleotide sequence ID" value="NZ_JAVIIX010000026.1"/>
</dbReference>
<sequence>MAPKEKFKFKIENENYEWDNRFITGAEVRGVGPGIPDSMDLYVKRPGQPGQPVGRGDSIDLLPPGIEKFYAQDASSEAGNQ</sequence>
<comment type="caution">
    <text evidence="2">The sequence shown here is derived from an EMBL/GenBank/DDBJ whole genome shotgun (WGS) entry which is preliminary data.</text>
</comment>
<evidence type="ECO:0000313" key="3">
    <source>
        <dbReference type="Proteomes" id="UP001271780"/>
    </source>
</evidence>
<proteinExistence type="predicted"/>
<dbReference type="Proteomes" id="UP001271780">
    <property type="component" value="Unassembled WGS sequence"/>
</dbReference>
<dbReference type="Pfam" id="PF14452">
    <property type="entry name" value="Multi_ubiq"/>
    <property type="match status" value="1"/>
</dbReference>
<feature type="domain" description="Multi-ubiquitin" evidence="1">
    <location>
        <begin position="7"/>
        <end position="71"/>
    </location>
</feature>
<evidence type="ECO:0000313" key="2">
    <source>
        <dbReference type="EMBL" id="MDX8476091.1"/>
    </source>
</evidence>
<accession>A0ABU4XP90</accession>
<name>A0ABU4XP90_9HYPH</name>
<protein>
    <submittedName>
        <fullName evidence="2">Multiubiquitin domain-containing protein</fullName>
    </submittedName>
</protein>
<keyword evidence="3" id="KW-1185">Reference proteome</keyword>
<dbReference type="InterPro" id="IPR027802">
    <property type="entry name" value="Multi-ubiquitin_dom"/>
</dbReference>